<dbReference type="InterPro" id="IPR043129">
    <property type="entry name" value="ATPase_NBD"/>
</dbReference>
<dbReference type="Gene3D" id="3.30.420.40">
    <property type="match status" value="2"/>
</dbReference>
<dbReference type="Pfam" id="PF01869">
    <property type="entry name" value="BcrAD_BadFG"/>
    <property type="match status" value="1"/>
</dbReference>
<comment type="caution">
    <text evidence="2">The sequence shown here is derived from an EMBL/GenBank/DDBJ whole genome shotgun (WGS) entry which is preliminary data.</text>
</comment>
<dbReference type="Proteomes" id="UP000318431">
    <property type="component" value="Unassembled WGS sequence"/>
</dbReference>
<dbReference type="RefSeq" id="WP_229474036.1">
    <property type="nucleotide sequence ID" value="NZ_VLLB01000002.1"/>
</dbReference>
<evidence type="ECO:0000313" key="2">
    <source>
        <dbReference type="EMBL" id="TWI67275.1"/>
    </source>
</evidence>
<sequence>MMYLGVDGGGTKTAYVLLDDDGTVRARHEGGGSYYLELGMPATAALLREGVAATLAAAGATPNDVGLAFFGLPAYGEDSSLQADLDALPAGVLPRYACGNDMVCGWAGSLAGGDGISIVAGTGSIAYGEYQGRAARAGGWGELFSDEGSAYWIAREGLTLFSRMSDGRAEPGPLLDLFRGELKLAQDLDLCGEIYTRRGGERSQVAQLARLVWQAASGGDTQAMAIFERAAAELADIVHAVGRQLAAPAGMALPVSYSGGVVGDDSLVLAPFTRELAARGAYTLVQPRFAPAIGAALHAARLAGTPLNEAALARLQSHGDTP</sequence>
<evidence type="ECO:0000313" key="3">
    <source>
        <dbReference type="Proteomes" id="UP000318431"/>
    </source>
</evidence>
<reference evidence="2 3" key="1">
    <citation type="journal article" date="2015" name="Stand. Genomic Sci.">
        <title>Genomic Encyclopedia of Bacterial and Archaeal Type Strains, Phase III: the genomes of soil and plant-associated and newly described type strains.</title>
        <authorList>
            <person name="Whitman W.B."/>
            <person name="Woyke T."/>
            <person name="Klenk H.P."/>
            <person name="Zhou Y."/>
            <person name="Lilburn T.G."/>
            <person name="Beck B.J."/>
            <person name="De Vos P."/>
            <person name="Vandamme P."/>
            <person name="Eisen J.A."/>
            <person name="Garrity G."/>
            <person name="Hugenholtz P."/>
            <person name="Kyrpides N.C."/>
        </authorList>
    </citation>
    <scope>NUCLEOTIDE SEQUENCE [LARGE SCALE GENOMIC DNA]</scope>
    <source>
        <strain evidence="2 3">CGMCC 1.10822</strain>
    </source>
</reference>
<dbReference type="CDD" id="cd24007">
    <property type="entry name" value="ASKHA_NBD_eukNAGK-like"/>
    <property type="match status" value="1"/>
</dbReference>
<dbReference type="PANTHER" id="PTHR43190:SF3">
    <property type="entry name" value="N-ACETYL-D-GLUCOSAMINE KINASE"/>
    <property type="match status" value="1"/>
</dbReference>
<keyword evidence="3" id="KW-1185">Reference proteome</keyword>
<dbReference type="SUPFAM" id="SSF53067">
    <property type="entry name" value="Actin-like ATPase domain"/>
    <property type="match status" value="2"/>
</dbReference>
<dbReference type="InterPro" id="IPR052519">
    <property type="entry name" value="Euk-type_GlcNAc_Kinase"/>
</dbReference>
<keyword evidence="2" id="KW-0808">Transferase</keyword>
<dbReference type="EMBL" id="VLLB01000002">
    <property type="protein sequence ID" value="TWI67275.1"/>
    <property type="molecule type" value="Genomic_DNA"/>
</dbReference>
<dbReference type="GO" id="GO:0016301">
    <property type="term" value="F:kinase activity"/>
    <property type="evidence" value="ECO:0007669"/>
    <property type="project" value="UniProtKB-KW"/>
</dbReference>
<dbReference type="PANTHER" id="PTHR43190">
    <property type="entry name" value="N-ACETYL-D-GLUCOSAMINE KINASE"/>
    <property type="match status" value="1"/>
</dbReference>
<evidence type="ECO:0000259" key="1">
    <source>
        <dbReference type="Pfam" id="PF01869"/>
    </source>
</evidence>
<feature type="domain" description="ATPase BadF/BadG/BcrA/BcrD type" evidence="1">
    <location>
        <begin position="4"/>
        <end position="299"/>
    </location>
</feature>
<organism evidence="2 3">
    <name type="scientific">Pseudoduganella lurida</name>
    <dbReference type="NCBI Taxonomy" id="1036180"/>
    <lineage>
        <taxon>Bacteria</taxon>
        <taxon>Pseudomonadati</taxon>
        <taxon>Pseudomonadota</taxon>
        <taxon>Betaproteobacteria</taxon>
        <taxon>Burkholderiales</taxon>
        <taxon>Oxalobacteraceae</taxon>
        <taxon>Telluria group</taxon>
        <taxon>Pseudoduganella</taxon>
    </lineage>
</organism>
<protein>
    <submittedName>
        <fullName evidence="2">N-acetylglucosamine kinase-like BadF-type ATPase</fullName>
    </submittedName>
</protein>
<name>A0A562RDY4_9BURK</name>
<accession>A0A562RDY4</accession>
<gene>
    <name evidence="2" type="ORF">IP91_01388</name>
</gene>
<dbReference type="AlphaFoldDB" id="A0A562RDY4"/>
<proteinExistence type="predicted"/>
<keyword evidence="2" id="KW-0418">Kinase</keyword>
<dbReference type="InterPro" id="IPR002731">
    <property type="entry name" value="ATPase_BadF"/>
</dbReference>